<sequence>MSQLSIRQEKGNVVEEAHEKEGKWLPSHPPSSRLYFRLKRRDFQSDRKREHCRWSNGCRMGLEEELARASVGG</sequence>
<feature type="region of interest" description="Disordered" evidence="1">
    <location>
        <begin position="1"/>
        <end position="26"/>
    </location>
</feature>
<name>A0A2I0WSD8_9ASPA</name>
<reference evidence="2 3" key="1">
    <citation type="journal article" date="2016" name="Sci. Rep.">
        <title>The Dendrobium catenatum Lindl. genome sequence provides insights into polysaccharide synthase, floral development and adaptive evolution.</title>
        <authorList>
            <person name="Zhang G.Q."/>
            <person name="Xu Q."/>
            <person name="Bian C."/>
            <person name="Tsai W.C."/>
            <person name="Yeh C.M."/>
            <person name="Liu K.W."/>
            <person name="Yoshida K."/>
            <person name="Zhang L.S."/>
            <person name="Chang S.B."/>
            <person name="Chen F."/>
            <person name="Shi Y."/>
            <person name="Su Y.Y."/>
            <person name="Zhang Y.Q."/>
            <person name="Chen L.J."/>
            <person name="Yin Y."/>
            <person name="Lin M."/>
            <person name="Huang H."/>
            <person name="Deng H."/>
            <person name="Wang Z.W."/>
            <person name="Zhu S.L."/>
            <person name="Zhao X."/>
            <person name="Deng C."/>
            <person name="Niu S.C."/>
            <person name="Huang J."/>
            <person name="Wang M."/>
            <person name="Liu G.H."/>
            <person name="Yang H.J."/>
            <person name="Xiao X.J."/>
            <person name="Hsiao Y.Y."/>
            <person name="Wu W.L."/>
            <person name="Chen Y.Y."/>
            <person name="Mitsuda N."/>
            <person name="Ohme-Takagi M."/>
            <person name="Luo Y.B."/>
            <person name="Van de Peer Y."/>
            <person name="Liu Z.J."/>
        </authorList>
    </citation>
    <scope>NUCLEOTIDE SEQUENCE [LARGE SCALE GENOMIC DNA]</scope>
    <source>
        <tissue evidence="2">The whole plant</tissue>
    </source>
</reference>
<gene>
    <name evidence="2" type="ORF">MA16_Dca011110</name>
</gene>
<reference evidence="2 3" key="2">
    <citation type="journal article" date="2017" name="Nature">
        <title>The Apostasia genome and the evolution of orchids.</title>
        <authorList>
            <person name="Zhang G.Q."/>
            <person name="Liu K.W."/>
            <person name="Li Z."/>
            <person name="Lohaus R."/>
            <person name="Hsiao Y.Y."/>
            <person name="Niu S.C."/>
            <person name="Wang J.Y."/>
            <person name="Lin Y.C."/>
            <person name="Xu Q."/>
            <person name="Chen L.J."/>
            <person name="Yoshida K."/>
            <person name="Fujiwara S."/>
            <person name="Wang Z.W."/>
            <person name="Zhang Y.Q."/>
            <person name="Mitsuda N."/>
            <person name="Wang M."/>
            <person name="Liu G.H."/>
            <person name="Pecoraro L."/>
            <person name="Huang H.X."/>
            <person name="Xiao X.J."/>
            <person name="Lin M."/>
            <person name="Wu X.Y."/>
            <person name="Wu W.L."/>
            <person name="Chen Y.Y."/>
            <person name="Chang S.B."/>
            <person name="Sakamoto S."/>
            <person name="Ohme-Takagi M."/>
            <person name="Yagi M."/>
            <person name="Zeng S.J."/>
            <person name="Shen C.Y."/>
            <person name="Yeh C.M."/>
            <person name="Luo Y.B."/>
            <person name="Tsai W.C."/>
            <person name="Van de Peer Y."/>
            <person name="Liu Z.J."/>
        </authorList>
    </citation>
    <scope>NUCLEOTIDE SEQUENCE [LARGE SCALE GENOMIC DNA]</scope>
    <source>
        <tissue evidence="2">The whole plant</tissue>
    </source>
</reference>
<evidence type="ECO:0000313" key="2">
    <source>
        <dbReference type="EMBL" id="PKU78553.1"/>
    </source>
</evidence>
<proteinExistence type="predicted"/>
<accession>A0A2I0WSD8</accession>
<protein>
    <submittedName>
        <fullName evidence="2">Uncharacterized protein</fullName>
    </submittedName>
</protein>
<evidence type="ECO:0000313" key="3">
    <source>
        <dbReference type="Proteomes" id="UP000233837"/>
    </source>
</evidence>
<dbReference type="AlphaFoldDB" id="A0A2I0WSD8"/>
<dbReference type="EMBL" id="KZ502448">
    <property type="protein sequence ID" value="PKU78553.1"/>
    <property type="molecule type" value="Genomic_DNA"/>
</dbReference>
<feature type="compositionally biased region" description="Basic and acidic residues" evidence="1">
    <location>
        <begin position="7"/>
        <end position="23"/>
    </location>
</feature>
<evidence type="ECO:0000256" key="1">
    <source>
        <dbReference type="SAM" id="MobiDB-lite"/>
    </source>
</evidence>
<dbReference type="Proteomes" id="UP000233837">
    <property type="component" value="Unassembled WGS sequence"/>
</dbReference>
<organism evidence="2 3">
    <name type="scientific">Dendrobium catenatum</name>
    <dbReference type="NCBI Taxonomy" id="906689"/>
    <lineage>
        <taxon>Eukaryota</taxon>
        <taxon>Viridiplantae</taxon>
        <taxon>Streptophyta</taxon>
        <taxon>Embryophyta</taxon>
        <taxon>Tracheophyta</taxon>
        <taxon>Spermatophyta</taxon>
        <taxon>Magnoliopsida</taxon>
        <taxon>Liliopsida</taxon>
        <taxon>Asparagales</taxon>
        <taxon>Orchidaceae</taxon>
        <taxon>Epidendroideae</taxon>
        <taxon>Malaxideae</taxon>
        <taxon>Dendrobiinae</taxon>
        <taxon>Dendrobium</taxon>
    </lineage>
</organism>
<keyword evidence="3" id="KW-1185">Reference proteome</keyword>